<keyword evidence="6" id="KW-1185">Reference proteome</keyword>
<dbReference type="Proteomes" id="UP001274830">
    <property type="component" value="Unassembled WGS sequence"/>
</dbReference>
<comment type="caution">
    <text evidence="5">The sequence shown here is derived from an EMBL/GenBank/DDBJ whole genome shotgun (WGS) entry which is preliminary data.</text>
</comment>
<dbReference type="PANTHER" id="PTHR45348:SF2">
    <property type="entry name" value="ZINC-TYPE ALCOHOL DEHYDROGENASE-LIKE PROTEIN C2E1P3.01"/>
    <property type="match status" value="1"/>
</dbReference>
<dbReference type="SMART" id="SM00829">
    <property type="entry name" value="PKS_ER"/>
    <property type="match status" value="1"/>
</dbReference>
<accession>A0AAE0WWG7</accession>
<sequence length="273" mass="28427">MLSPGAPLIVTPAENASPGPDELLVRNHAWAFNPADWKAQAFGLYVHSYSAVFGCDMAGEVVKAGSGISRFQVGDRIAAVPLGAITQNPREQAFQTYTIVPACCALVIPPQMSCEDAVKLPLGLFTAAAGLYEEQYLNLPLPKATPVPSGKTLLVCAGSSNVGSAVIQLALASGVEVCATASKENADLVRSMGVEHVFDHHDNKVVDDVSAALRGRDVVGGFDPISSNATIVLMAKILSGIGSSKLVTTLPVKDTWPLPSSVHVKQGISPLTG</sequence>
<comment type="similarity">
    <text evidence="1">Belongs to the zinc-containing alcohol dehydrogenase family.</text>
</comment>
<dbReference type="SUPFAM" id="SSF51735">
    <property type="entry name" value="NAD(P)-binding Rossmann-fold domains"/>
    <property type="match status" value="1"/>
</dbReference>
<evidence type="ECO:0000256" key="1">
    <source>
        <dbReference type="ARBA" id="ARBA00008072"/>
    </source>
</evidence>
<dbReference type="InterPro" id="IPR011032">
    <property type="entry name" value="GroES-like_sf"/>
</dbReference>
<protein>
    <recommendedName>
        <fullName evidence="4">Enoyl reductase (ER) domain-containing protein</fullName>
    </recommendedName>
</protein>
<evidence type="ECO:0000256" key="3">
    <source>
        <dbReference type="ARBA" id="ARBA00023002"/>
    </source>
</evidence>
<reference evidence="5" key="1">
    <citation type="submission" date="2023-07" db="EMBL/GenBank/DDBJ databases">
        <title>Black Yeasts Isolated from many extreme environments.</title>
        <authorList>
            <person name="Coleine C."/>
            <person name="Stajich J.E."/>
            <person name="Selbmann L."/>
        </authorList>
    </citation>
    <scope>NUCLEOTIDE SEQUENCE</scope>
    <source>
        <strain evidence="5">CCFEE 5485</strain>
    </source>
</reference>
<dbReference type="Gene3D" id="3.40.50.720">
    <property type="entry name" value="NAD(P)-binding Rossmann-like Domain"/>
    <property type="match status" value="1"/>
</dbReference>
<dbReference type="InterPro" id="IPR013149">
    <property type="entry name" value="ADH-like_C"/>
</dbReference>
<dbReference type="Pfam" id="PF08240">
    <property type="entry name" value="ADH_N"/>
    <property type="match status" value="1"/>
</dbReference>
<dbReference type="InterPro" id="IPR013154">
    <property type="entry name" value="ADH-like_N"/>
</dbReference>
<evidence type="ECO:0000313" key="6">
    <source>
        <dbReference type="Proteomes" id="UP001274830"/>
    </source>
</evidence>
<dbReference type="CDD" id="cd08249">
    <property type="entry name" value="enoyl_reductase_like"/>
    <property type="match status" value="1"/>
</dbReference>
<evidence type="ECO:0000313" key="5">
    <source>
        <dbReference type="EMBL" id="KAK3678801.1"/>
    </source>
</evidence>
<dbReference type="SUPFAM" id="SSF50129">
    <property type="entry name" value="GroES-like"/>
    <property type="match status" value="1"/>
</dbReference>
<organism evidence="5 6">
    <name type="scientific">Recurvomyces mirabilis</name>
    <dbReference type="NCBI Taxonomy" id="574656"/>
    <lineage>
        <taxon>Eukaryota</taxon>
        <taxon>Fungi</taxon>
        <taxon>Dikarya</taxon>
        <taxon>Ascomycota</taxon>
        <taxon>Pezizomycotina</taxon>
        <taxon>Dothideomycetes</taxon>
        <taxon>Dothideomycetidae</taxon>
        <taxon>Mycosphaerellales</taxon>
        <taxon>Teratosphaeriaceae</taxon>
        <taxon>Recurvomyces</taxon>
    </lineage>
</organism>
<gene>
    <name evidence="5" type="ORF">LTR78_001254</name>
</gene>
<dbReference type="PANTHER" id="PTHR45348">
    <property type="entry name" value="HYPOTHETICAL OXIDOREDUCTASE (EUROFUNG)"/>
    <property type="match status" value="1"/>
</dbReference>
<dbReference type="Pfam" id="PF00107">
    <property type="entry name" value="ADH_zinc_N"/>
    <property type="match status" value="1"/>
</dbReference>
<dbReference type="InterPro" id="IPR036291">
    <property type="entry name" value="NAD(P)-bd_dom_sf"/>
</dbReference>
<evidence type="ECO:0000256" key="2">
    <source>
        <dbReference type="ARBA" id="ARBA00011245"/>
    </source>
</evidence>
<dbReference type="InterPro" id="IPR047122">
    <property type="entry name" value="Trans-enoyl_RdTase-like"/>
</dbReference>
<comment type="subunit">
    <text evidence="2">Monomer.</text>
</comment>
<dbReference type="EMBL" id="JAUTXT010000003">
    <property type="protein sequence ID" value="KAK3678801.1"/>
    <property type="molecule type" value="Genomic_DNA"/>
</dbReference>
<keyword evidence="3" id="KW-0560">Oxidoreductase</keyword>
<proteinExistence type="inferred from homology"/>
<dbReference type="Gene3D" id="3.90.180.10">
    <property type="entry name" value="Medium-chain alcohol dehydrogenases, catalytic domain"/>
    <property type="match status" value="1"/>
</dbReference>
<name>A0AAE0WWG7_9PEZI</name>
<dbReference type="InterPro" id="IPR020843">
    <property type="entry name" value="ER"/>
</dbReference>
<evidence type="ECO:0000259" key="4">
    <source>
        <dbReference type="SMART" id="SM00829"/>
    </source>
</evidence>
<dbReference type="GO" id="GO:0016651">
    <property type="term" value="F:oxidoreductase activity, acting on NAD(P)H"/>
    <property type="evidence" value="ECO:0007669"/>
    <property type="project" value="InterPro"/>
</dbReference>
<dbReference type="AlphaFoldDB" id="A0AAE0WWG7"/>
<feature type="domain" description="Enoyl reductase (ER)" evidence="4">
    <location>
        <begin position="5"/>
        <end position="268"/>
    </location>
</feature>